<dbReference type="InterPro" id="IPR008972">
    <property type="entry name" value="Cupredoxin"/>
</dbReference>
<comment type="caution">
    <text evidence="4">The sequence shown here is derived from an EMBL/GenBank/DDBJ whole genome shotgun (WGS) entry which is preliminary data.</text>
</comment>
<evidence type="ECO:0000256" key="3">
    <source>
        <dbReference type="SAM" id="SignalP"/>
    </source>
</evidence>
<keyword evidence="2" id="KW-1133">Transmembrane helix</keyword>
<dbReference type="Gene3D" id="2.60.40.420">
    <property type="entry name" value="Cupredoxins - blue copper proteins"/>
    <property type="match status" value="1"/>
</dbReference>
<accession>A0ABR3G833</accession>
<keyword evidence="5" id="KW-1185">Reference proteome</keyword>
<dbReference type="PANTHER" id="PTHR34883">
    <property type="entry name" value="SERINE-RICH PROTEIN, PUTATIVE-RELATED-RELATED"/>
    <property type="match status" value="1"/>
</dbReference>
<gene>
    <name evidence="4" type="ORF">Q9L58_009117</name>
</gene>
<dbReference type="EMBL" id="JBBBZM010000193">
    <property type="protein sequence ID" value="KAL0632028.1"/>
    <property type="molecule type" value="Genomic_DNA"/>
</dbReference>
<organism evidence="4 5">
    <name type="scientific">Discina gigas</name>
    <dbReference type="NCBI Taxonomy" id="1032678"/>
    <lineage>
        <taxon>Eukaryota</taxon>
        <taxon>Fungi</taxon>
        <taxon>Dikarya</taxon>
        <taxon>Ascomycota</taxon>
        <taxon>Pezizomycotina</taxon>
        <taxon>Pezizomycetes</taxon>
        <taxon>Pezizales</taxon>
        <taxon>Discinaceae</taxon>
        <taxon>Discina</taxon>
    </lineage>
</organism>
<protein>
    <recommendedName>
        <fullName evidence="6">Extracellular serine-rich protein</fullName>
    </recommendedName>
</protein>
<evidence type="ECO:0000256" key="1">
    <source>
        <dbReference type="SAM" id="MobiDB-lite"/>
    </source>
</evidence>
<feature type="compositionally biased region" description="Low complexity" evidence="1">
    <location>
        <begin position="159"/>
        <end position="186"/>
    </location>
</feature>
<feature type="compositionally biased region" description="Polar residues" evidence="1">
    <location>
        <begin position="149"/>
        <end position="158"/>
    </location>
</feature>
<dbReference type="InterPro" id="IPR052953">
    <property type="entry name" value="Ser-rich/MCO-related"/>
</dbReference>
<evidence type="ECO:0008006" key="6">
    <source>
        <dbReference type="Google" id="ProtNLM"/>
    </source>
</evidence>
<evidence type="ECO:0000313" key="4">
    <source>
        <dbReference type="EMBL" id="KAL0632028.1"/>
    </source>
</evidence>
<keyword evidence="2" id="KW-0812">Transmembrane</keyword>
<feature type="region of interest" description="Disordered" evidence="1">
    <location>
        <begin position="149"/>
        <end position="186"/>
    </location>
</feature>
<dbReference type="PANTHER" id="PTHR34883:SF8">
    <property type="entry name" value="EXTRACELLULAR SERINE-RICH PROTEIN (AFU_ORTHOLOGUE AFUA_6G00670)"/>
    <property type="match status" value="1"/>
</dbReference>
<feature type="transmembrane region" description="Helical" evidence="2">
    <location>
        <begin position="190"/>
        <end position="218"/>
    </location>
</feature>
<feature type="signal peptide" evidence="3">
    <location>
        <begin position="1"/>
        <end position="20"/>
    </location>
</feature>
<evidence type="ECO:0000313" key="5">
    <source>
        <dbReference type="Proteomes" id="UP001447188"/>
    </source>
</evidence>
<evidence type="ECO:0000256" key="2">
    <source>
        <dbReference type="SAM" id="Phobius"/>
    </source>
</evidence>
<feature type="compositionally biased region" description="Low complexity" evidence="1">
    <location>
        <begin position="269"/>
        <end position="283"/>
    </location>
</feature>
<keyword evidence="2" id="KW-0472">Membrane</keyword>
<name>A0ABR3G833_9PEZI</name>
<reference evidence="4 5" key="1">
    <citation type="submission" date="2024-02" db="EMBL/GenBank/DDBJ databases">
        <title>Discinaceae phylogenomics.</title>
        <authorList>
            <person name="Dirks A.C."/>
            <person name="James T.Y."/>
        </authorList>
    </citation>
    <scope>NUCLEOTIDE SEQUENCE [LARGE SCALE GENOMIC DNA]</scope>
    <source>
        <strain evidence="4 5">ACD0624</strain>
    </source>
</reference>
<feature type="region of interest" description="Disordered" evidence="1">
    <location>
        <begin position="265"/>
        <end position="317"/>
    </location>
</feature>
<sequence length="317" mass="33702">MTMFGRLLVLGAVGAGMAAAAVHNIMVGASDHKFKPDSVMADVGDIISFQFYPTNHSVVRMDPAWPCKPYELVNPKDPHGGWWSGFRDVATFMDPAPSWNLTINNTDPMYFYCSAPSSCIEFQMVGVINVNNASYPISAVASKAGQTDYSLSPGENWQSESSSSGIPGSTTPSSSSPTTTPHSSSDSVTVVISTGAIIGIVVGVVVVLALIGLAIFAVGRKKKNESTKEAPGVDASGPEEALVQTAEHPPVYTDPRYSQMPPADGYWAGKQQQDQQFGGQHVGVSQHPNRISELPGASYDPVEIYTPGPDDMPGHRQ</sequence>
<dbReference type="Proteomes" id="UP001447188">
    <property type="component" value="Unassembled WGS sequence"/>
</dbReference>
<keyword evidence="3" id="KW-0732">Signal</keyword>
<dbReference type="SUPFAM" id="SSF49503">
    <property type="entry name" value="Cupredoxins"/>
    <property type="match status" value="1"/>
</dbReference>
<proteinExistence type="predicted"/>
<feature type="chain" id="PRO_5046499158" description="Extracellular serine-rich protein" evidence="3">
    <location>
        <begin position="21"/>
        <end position="317"/>
    </location>
</feature>